<evidence type="ECO:0000256" key="8">
    <source>
        <dbReference type="ARBA" id="ARBA00023136"/>
    </source>
</evidence>
<dbReference type="InterPro" id="IPR010065">
    <property type="entry name" value="AA_ABC_transptr_permease_3TM"/>
</dbReference>
<evidence type="ECO:0000256" key="7">
    <source>
        <dbReference type="ARBA" id="ARBA00022989"/>
    </source>
</evidence>
<dbReference type="RefSeq" id="WP_258734071.1">
    <property type="nucleotide sequence ID" value="NZ_JANTHZ010000008.1"/>
</dbReference>
<dbReference type="Proteomes" id="UP001151088">
    <property type="component" value="Unassembled WGS sequence"/>
</dbReference>
<sequence>MTDFFDWAYLYDTLPALLRGLEMTLIVSTLGIALSLAIGALGATMRLSGRKALVWPARAYVAFIRNTPLLVQLFFIFYGLPAIGMRFSAFWSGVICLAVWGGAYHLESFRAGYLGVSAGVKEASGALGLRSWHYAVLIALPIALRTAVPSMVNTSIAMLKNSSYLQAIGLAEMTFVAIDRIALEFRTIELFAAICVFYLVIVLAMSAGAALLESYLQRPFTAR</sequence>
<dbReference type="GO" id="GO:0043190">
    <property type="term" value="C:ATP-binding cassette (ABC) transporter complex"/>
    <property type="evidence" value="ECO:0007669"/>
    <property type="project" value="InterPro"/>
</dbReference>
<dbReference type="PROSITE" id="PS50928">
    <property type="entry name" value="ABC_TM1"/>
    <property type="match status" value="1"/>
</dbReference>
<organism evidence="11 12">
    <name type="scientific">Ancylobacter mangrovi</name>
    <dbReference type="NCBI Taxonomy" id="2972472"/>
    <lineage>
        <taxon>Bacteria</taxon>
        <taxon>Pseudomonadati</taxon>
        <taxon>Pseudomonadota</taxon>
        <taxon>Alphaproteobacteria</taxon>
        <taxon>Hyphomicrobiales</taxon>
        <taxon>Xanthobacteraceae</taxon>
        <taxon>Ancylobacter</taxon>
    </lineage>
</organism>
<dbReference type="InterPro" id="IPR000515">
    <property type="entry name" value="MetI-like"/>
</dbReference>
<dbReference type="AlphaFoldDB" id="A0A9X2T883"/>
<feature type="transmembrane region" description="Helical" evidence="9">
    <location>
        <begin position="20"/>
        <end position="42"/>
    </location>
</feature>
<evidence type="ECO:0000256" key="9">
    <source>
        <dbReference type="RuleBase" id="RU363032"/>
    </source>
</evidence>
<comment type="caution">
    <text evidence="11">The sequence shown here is derived from an EMBL/GenBank/DDBJ whole genome shotgun (WGS) entry which is preliminary data.</text>
</comment>
<dbReference type="PANTHER" id="PTHR30614">
    <property type="entry name" value="MEMBRANE COMPONENT OF AMINO ACID ABC TRANSPORTER"/>
    <property type="match status" value="1"/>
</dbReference>
<evidence type="ECO:0000259" key="10">
    <source>
        <dbReference type="PROSITE" id="PS50928"/>
    </source>
</evidence>
<evidence type="ECO:0000256" key="2">
    <source>
        <dbReference type="ARBA" id="ARBA00010072"/>
    </source>
</evidence>
<evidence type="ECO:0000313" key="11">
    <source>
        <dbReference type="EMBL" id="MCS0496913.1"/>
    </source>
</evidence>
<gene>
    <name evidence="11" type="ORF">NVS89_17645</name>
</gene>
<dbReference type="Pfam" id="PF00528">
    <property type="entry name" value="BPD_transp_1"/>
    <property type="match status" value="1"/>
</dbReference>
<protein>
    <submittedName>
        <fullName evidence="11">Amino acid ABC transporter permease</fullName>
    </submittedName>
</protein>
<reference evidence="11" key="1">
    <citation type="submission" date="2022-08" db="EMBL/GenBank/DDBJ databases">
        <authorList>
            <person name="Li F."/>
        </authorList>
    </citation>
    <scope>NUCLEOTIDE SEQUENCE</scope>
    <source>
        <strain evidence="11">MQZ15Z-1</strain>
    </source>
</reference>
<keyword evidence="3 9" id="KW-0813">Transport</keyword>
<evidence type="ECO:0000256" key="5">
    <source>
        <dbReference type="ARBA" id="ARBA00022692"/>
    </source>
</evidence>
<dbReference type="GO" id="GO:0022857">
    <property type="term" value="F:transmembrane transporter activity"/>
    <property type="evidence" value="ECO:0007669"/>
    <property type="project" value="InterPro"/>
</dbReference>
<keyword evidence="8 9" id="KW-0472">Membrane</keyword>
<feature type="transmembrane region" description="Helical" evidence="9">
    <location>
        <begin position="89"/>
        <end position="106"/>
    </location>
</feature>
<name>A0A9X2T883_9HYPH</name>
<dbReference type="NCBIfam" id="TIGR01726">
    <property type="entry name" value="HEQRo_perm_3TM"/>
    <property type="match status" value="1"/>
</dbReference>
<evidence type="ECO:0000256" key="6">
    <source>
        <dbReference type="ARBA" id="ARBA00022970"/>
    </source>
</evidence>
<evidence type="ECO:0000313" key="12">
    <source>
        <dbReference type="Proteomes" id="UP001151088"/>
    </source>
</evidence>
<evidence type="ECO:0000256" key="4">
    <source>
        <dbReference type="ARBA" id="ARBA00022475"/>
    </source>
</evidence>
<accession>A0A9X2T883</accession>
<feature type="transmembrane region" description="Helical" evidence="9">
    <location>
        <begin position="164"/>
        <end position="183"/>
    </location>
</feature>
<keyword evidence="12" id="KW-1185">Reference proteome</keyword>
<dbReference type="Gene3D" id="1.10.3720.10">
    <property type="entry name" value="MetI-like"/>
    <property type="match status" value="1"/>
</dbReference>
<dbReference type="GO" id="GO:0006865">
    <property type="term" value="P:amino acid transport"/>
    <property type="evidence" value="ECO:0007669"/>
    <property type="project" value="UniProtKB-KW"/>
</dbReference>
<evidence type="ECO:0000256" key="1">
    <source>
        <dbReference type="ARBA" id="ARBA00004429"/>
    </source>
</evidence>
<dbReference type="SUPFAM" id="SSF161098">
    <property type="entry name" value="MetI-like"/>
    <property type="match status" value="1"/>
</dbReference>
<comment type="similarity">
    <text evidence="2">Belongs to the binding-protein-dependent transport system permease family. HisMQ subfamily.</text>
</comment>
<keyword evidence="7 9" id="KW-1133">Transmembrane helix</keyword>
<dbReference type="EMBL" id="JANTHZ010000008">
    <property type="protein sequence ID" value="MCS0496913.1"/>
    <property type="molecule type" value="Genomic_DNA"/>
</dbReference>
<keyword evidence="6" id="KW-0029">Amino-acid transport</keyword>
<feature type="transmembrane region" description="Helical" evidence="9">
    <location>
        <begin position="127"/>
        <end position="144"/>
    </location>
</feature>
<keyword evidence="5 9" id="KW-0812">Transmembrane</keyword>
<proteinExistence type="inferred from homology"/>
<dbReference type="PANTHER" id="PTHR30614:SF0">
    <property type="entry name" value="L-CYSTINE TRANSPORT SYSTEM PERMEASE PROTEIN TCYL"/>
    <property type="match status" value="1"/>
</dbReference>
<keyword evidence="4" id="KW-1003">Cell membrane</keyword>
<dbReference type="InterPro" id="IPR043429">
    <property type="entry name" value="ArtM/GltK/GlnP/TcyL/YhdX-like"/>
</dbReference>
<feature type="transmembrane region" description="Helical" evidence="9">
    <location>
        <begin position="63"/>
        <end position="83"/>
    </location>
</feature>
<comment type="subcellular location">
    <subcellularLocation>
        <location evidence="1">Cell inner membrane</location>
        <topology evidence="1">Multi-pass membrane protein</topology>
    </subcellularLocation>
    <subcellularLocation>
        <location evidence="9">Cell membrane</location>
        <topology evidence="9">Multi-pass membrane protein</topology>
    </subcellularLocation>
</comment>
<dbReference type="InterPro" id="IPR035906">
    <property type="entry name" value="MetI-like_sf"/>
</dbReference>
<evidence type="ECO:0000256" key="3">
    <source>
        <dbReference type="ARBA" id="ARBA00022448"/>
    </source>
</evidence>
<feature type="domain" description="ABC transmembrane type-1" evidence="10">
    <location>
        <begin position="21"/>
        <end position="209"/>
    </location>
</feature>
<feature type="transmembrane region" description="Helical" evidence="9">
    <location>
        <begin position="190"/>
        <end position="212"/>
    </location>
</feature>
<dbReference type="CDD" id="cd06261">
    <property type="entry name" value="TM_PBP2"/>
    <property type="match status" value="1"/>
</dbReference>